<sequence length="388" mass="44645">MIKLTKSSFFKEVETKQKLCDFLSRAEVLSMNEECSKFEITFAKKQGRRYAVFVSSGSMANLILIQSLLNLGRLKKEQRVGFSALTWPTNVMPLIQLGLEPVPVDCEMTSLNVSVKTFIEHLDSVSVLFLTNVLGLADDLENLAKFCKQNGILLIEDNCEALGSKISGKLLGNFSSASTFSFFVGHHLSTIEGGMVCTDDEDLYEMLLMVRAHGWDRNLPEPRQKKLRERHKINNFYSKYTFYELAYNARPTEISGFLGNLQMEHWEEIIKKRQENFSKFSEALKANLDFFPLELTHMERISNFAMPVVCRTKDLWKRYTKKFEDAGVEIRPIIAGDITKQPFYMKYAISKQTLCPNTALIHEQGFYFPNNPELKEKEIVFLCELLRK</sequence>
<dbReference type="GO" id="GO:0008483">
    <property type="term" value="F:transaminase activity"/>
    <property type="evidence" value="ECO:0007669"/>
    <property type="project" value="UniProtKB-KW"/>
</dbReference>
<dbReference type="GO" id="GO:0000271">
    <property type="term" value="P:polysaccharide biosynthetic process"/>
    <property type="evidence" value="ECO:0007669"/>
    <property type="project" value="TreeGrafter"/>
</dbReference>
<dbReference type="EMBL" id="PFAK01000064">
    <property type="protein sequence ID" value="PIR95910.1"/>
    <property type="molecule type" value="Genomic_DNA"/>
</dbReference>
<gene>
    <name evidence="2" type="ORF">COT92_03930</name>
</gene>
<dbReference type="Gene3D" id="3.40.640.10">
    <property type="entry name" value="Type I PLP-dependent aspartate aminotransferase-like (Major domain)"/>
    <property type="match status" value="1"/>
</dbReference>
<keyword evidence="2" id="KW-0032">Aminotransferase</keyword>
<name>A0A2H0VC77_9BACT</name>
<dbReference type="PIRSF" id="PIRSF000390">
    <property type="entry name" value="PLP_StrS"/>
    <property type="match status" value="1"/>
</dbReference>
<dbReference type="GO" id="GO:0030170">
    <property type="term" value="F:pyridoxal phosphate binding"/>
    <property type="evidence" value="ECO:0007669"/>
    <property type="project" value="TreeGrafter"/>
</dbReference>
<keyword evidence="2" id="KW-0808">Transferase</keyword>
<dbReference type="Gene3D" id="3.90.1150.10">
    <property type="entry name" value="Aspartate Aminotransferase, domain 1"/>
    <property type="match status" value="1"/>
</dbReference>
<evidence type="ECO:0000313" key="2">
    <source>
        <dbReference type="EMBL" id="PIR95910.1"/>
    </source>
</evidence>
<comment type="similarity">
    <text evidence="1">Belongs to the DegT/DnrJ/EryC1 family.</text>
</comment>
<proteinExistence type="inferred from homology"/>
<dbReference type="SUPFAM" id="SSF53383">
    <property type="entry name" value="PLP-dependent transferases"/>
    <property type="match status" value="1"/>
</dbReference>
<protein>
    <submittedName>
        <fullName evidence="2">DegT/DnrJ/EryC1/StrS aminotransferase</fullName>
    </submittedName>
</protein>
<dbReference type="PANTHER" id="PTHR30244:SF34">
    <property type="entry name" value="DTDP-4-AMINO-4,6-DIDEOXYGALACTOSE TRANSAMINASE"/>
    <property type="match status" value="1"/>
</dbReference>
<dbReference type="InterPro" id="IPR000653">
    <property type="entry name" value="DegT/StrS_aminotransferase"/>
</dbReference>
<evidence type="ECO:0000256" key="1">
    <source>
        <dbReference type="RuleBase" id="RU004508"/>
    </source>
</evidence>
<dbReference type="InterPro" id="IPR015422">
    <property type="entry name" value="PyrdxlP-dep_Trfase_small"/>
</dbReference>
<dbReference type="Pfam" id="PF01041">
    <property type="entry name" value="DegT_DnrJ_EryC1"/>
    <property type="match status" value="1"/>
</dbReference>
<organism evidence="2 3">
    <name type="scientific">Candidatus Doudnabacteria bacterium CG10_big_fil_rev_8_21_14_0_10_42_18</name>
    <dbReference type="NCBI Taxonomy" id="1974552"/>
    <lineage>
        <taxon>Bacteria</taxon>
        <taxon>Candidatus Doudnaibacteriota</taxon>
    </lineage>
</organism>
<dbReference type="InterPro" id="IPR015424">
    <property type="entry name" value="PyrdxlP-dep_Trfase"/>
</dbReference>
<comment type="caution">
    <text evidence="2">The sequence shown here is derived from an EMBL/GenBank/DDBJ whole genome shotgun (WGS) entry which is preliminary data.</text>
</comment>
<evidence type="ECO:0000313" key="3">
    <source>
        <dbReference type="Proteomes" id="UP000230922"/>
    </source>
</evidence>
<dbReference type="Proteomes" id="UP000230922">
    <property type="component" value="Unassembled WGS sequence"/>
</dbReference>
<keyword evidence="1" id="KW-0663">Pyridoxal phosphate</keyword>
<accession>A0A2H0VC77</accession>
<dbReference type="AlphaFoldDB" id="A0A2H0VC77"/>
<dbReference type="InterPro" id="IPR015421">
    <property type="entry name" value="PyrdxlP-dep_Trfase_major"/>
</dbReference>
<dbReference type="PANTHER" id="PTHR30244">
    <property type="entry name" value="TRANSAMINASE"/>
    <property type="match status" value="1"/>
</dbReference>
<reference evidence="3" key="1">
    <citation type="submission" date="2017-09" db="EMBL/GenBank/DDBJ databases">
        <title>Depth-based differentiation of microbial function through sediment-hosted aquifers and enrichment of novel symbionts in the deep terrestrial subsurface.</title>
        <authorList>
            <person name="Probst A.J."/>
            <person name="Ladd B."/>
            <person name="Jarett J.K."/>
            <person name="Geller-Mcgrath D.E."/>
            <person name="Sieber C.M.K."/>
            <person name="Emerson J.B."/>
            <person name="Anantharaman K."/>
            <person name="Thomas B.C."/>
            <person name="Malmstrom R."/>
            <person name="Stieglmeier M."/>
            <person name="Klingl A."/>
            <person name="Woyke T."/>
            <person name="Ryan C.M."/>
            <person name="Banfield J.F."/>
        </authorList>
    </citation>
    <scope>NUCLEOTIDE SEQUENCE [LARGE SCALE GENOMIC DNA]</scope>
</reference>